<dbReference type="RefSeq" id="WP_273939481.1">
    <property type="nucleotide sequence ID" value="NZ_CP097263.1"/>
</dbReference>
<gene>
    <name evidence="3" type="ORF">ACFFH7_04185</name>
</gene>
<dbReference type="SMART" id="SM00943">
    <property type="entry name" value="Prim-Pol"/>
    <property type="match status" value="1"/>
</dbReference>
<proteinExistence type="predicted"/>
<organism evidence="3 4">
    <name type="scientific">Kutzneria chonburiensis</name>
    <dbReference type="NCBI Taxonomy" id="1483604"/>
    <lineage>
        <taxon>Bacteria</taxon>
        <taxon>Bacillati</taxon>
        <taxon>Actinomycetota</taxon>
        <taxon>Actinomycetes</taxon>
        <taxon>Pseudonocardiales</taxon>
        <taxon>Pseudonocardiaceae</taxon>
        <taxon>Kutzneria</taxon>
    </lineage>
</organism>
<evidence type="ECO:0000259" key="2">
    <source>
        <dbReference type="SMART" id="SM00943"/>
    </source>
</evidence>
<sequence length="303" mass="32091">MTALPPAQAARVGAVLDLIDRGMAVFPLRPNSKLPAVKDWENRATLDRDHAQQFWTARPAYNVAIACKPSNVLVVDCDVATEGKAAPDGFNMIGISDGLGVLGELARRHCGDLPATYTVATPSGGTHLVYRQPAGVRLGSTIGTLGWLLDTRGHGGYVVAAGSTLPSGGYELVDDTDPVELPTWLVQALFPKPPTAVSGRNEKPVTNPNRLMDAILASEHDKVRAAPSGRHNKTLFQAALTLGQLVAGNELDHAEALFMLQQAAEPLVAGACRCTQAEVDATIRSGLKLGGSKERRLTPRRAA</sequence>
<protein>
    <submittedName>
        <fullName evidence="3">Bifunctional DNA primase/polymerase</fullName>
    </submittedName>
</protein>
<evidence type="ECO:0000313" key="3">
    <source>
        <dbReference type="EMBL" id="MFC0540666.1"/>
    </source>
</evidence>
<feature type="domain" description="DNA primase/polymerase bifunctional N-terminal" evidence="2">
    <location>
        <begin position="15"/>
        <end position="185"/>
    </location>
</feature>
<dbReference type="InterPro" id="IPR015330">
    <property type="entry name" value="DNA_primase/pol_bifunc_N"/>
</dbReference>
<dbReference type="SUPFAM" id="SSF56747">
    <property type="entry name" value="Prim-pol domain"/>
    <property type="match status" value="1"/>
</dbReference>
<comment type="caution">
    <text evidence="3">The sequence shown here is derived from an EMBL/GenBank/DDBJ whole genome shotgun (WGS) entry which is preliminary data.</text>
</comment>
<dbReference type="Gene3D" id="3.30.720.160">
    <property type="entry name" value="Bifunctional DNA primase/polymerase, N-terminal"/>
    <property type="match status" value="1"/>
</dbReference>
<accession>A0ABV6MK42</accession>
<dbReference type="PANTHER" id="PTHR35372">
    <property type="entry name" value="ATP BINDING PROTEIN-RELATED"/>
    <property type="match status" value="1"/>
</dbReference>
<keyword evidence="1" id="KW-0378">Hydrolase</keyword>
<dbReference type="PANTHER" id="PTHR35372:SF2">
    <property type="entry name" value="SF3 HELICASE DOMAIN-CONTAINING PROTEIN"/>
    <property type="match status" value="1"/>
</dbReference>
<dbReference type="Proteomes" id="UP001589810">
    <property type="component" value="Unassembled WGS sequence"/>
</dbReference>
<dbReference type="Pfam" id="PF09250">
    <property type="entry name" value="Prim-Pol"/>
    <property type="match status" value="1"/>
</dbReference>
<evidence type="ECO:0000313" key="4">
    <source>
        <dbReference type="Proteomes" id="UP001589810"/>
    </source>
</evidence>
<name>A0ABV6MK42_9PSEU</name>
<dbReference type="InterPro" id="IPR051620">
    <property type="entry name" value="ORF904-like_C"/>
</dbReference>
<keyword evidence="4" id="KW-1185">Reference proteome</keyword>
<dbReference type="CDD" id="cd04859">
    <property type="entry name" value="Prim_Pol"/>
    <property type="match status" value="1"/>
</dbReference>
<dbReference type="EMBL" id="JBHLUD010000001">
    <property type="protein sequence ID" value="MFC0540666.1"/>
    <property type="molecule type" value="Genomic_DNA"/>
</dbReference>
<evidence type="ECO:0000256" key="1">
    <source>
        <dbReference type="ARBA" id="ARBA00022801"/>
    </source>
</evidence>
<reference evidence="3 4" key="1">
    <citation type="submission" date="2024-09" db="EMBL/GenBank/DDBJ databases">
        <authorList>
            <person name="Sun Q."/>
            <person name="Mori K."/>
        </authorList>
    </citation>
    <scope>NUCLEOTIDE SEQUENCE [LARGE SCALE GENOMIC DNA]</scope>
    <source>
        <strain evidence="3 4">TBRC 1432</strain>
    </source>
</reference>